<keyword evidence="2" id="KW-1003">Cell membrane</keyword>
<comment type="subcellular location">
    <subcellularLocation>
        <location evidence="1">Cell membrane</location>
        <topology evidence="1">Multi-pass membrane protein</topology>
    </subcellularLocation>
</comment>
<evidence type="ECO:0000256" key="7">
    <source>
        <dbReference type="ARBA" id="ARBA00023170"/>
    </source>
</evidence>
<keyword evidence="6 9" id="KW-0472">Membrane</keyword>
<protein>
    <submittedName>
        <fullName evidence="13">G_PROTEIN_RECEP_F1_2 domain-containing protein</fullName>
    </submittedName>
</protein>
<feature type="transmembrane region" description="Helical" evidence="9">
    <location>
        <begin position="25"/>
        <end position="46"/>
    </location>
</feature>
<reference evidence="11 12" key="2">
    <citation type="submission" date="2018-10" db="EMBL/GenBank/DDBJ databases">
        <authorList>
            <consortium name="Pathogen Informatics"/>
        </authorList>
    </citation>
    <scope>NUCLEOTIDE SEQUENCE [LARGE SCALE GENOMIC DNA]</scope>
</reference>
<accession>A0A0N4VCE7</accession>
<evidence type="ECO:0000256" key="5">
    <source>
        <dbReference type="ARBA" id="ARBA00023040"/>
    </source>
</evidence>
<gene>
    <name evidence="11" type="ORF">EVEC_LOCUS7724</name>
</gene>
<evidence type="ECO:0000256" key="3">
    <source>
        <dbReference type="ARBA" id="ARBA00022692"/>
    </source>
</evidence>
<feature type="domain" description="G-protein coupled receptors family 1 profile" evidence="10">
    <location>
        <begin position="1"/>
        <end position="143"/>
    </location>
</feature>
<dbReference type="Gene3D" id="1.20.1070.10">
    <property type="entry name" value="Rhodopsin 7-helix transmembrane proteins"/>
    <property type="match status" value="1"/>
</dbReference>
<evidence type="ECO:0000256" key="2">
    <source>
        <dbReference type="ARBA" id="ARBA00022475"/>
    </source>
</evidence>
<dbReference type="EMBL" id="UXUI01009061">
    <property type="protein sequence ID" value="VDD92973.1"/>
    <property type="molecule type" value="Genomic_DNA"/>
</dbReference>
<dbReference type="GO" id="GO:0007268">
    <property type="term" value="P:chemical synaptic transmission"/>
    <property type="evidence" value="ECO:0007669"/>
    <property type="project" value="TreeGrafter"/>
</dbReference>
<reference evidence="13" key="1">
    <citation type="submission" date="2017-02" db="UniProtKB">
        <authorList>
            <consortium name="WormBaseParasite"/>
        </authorList>
    </citation>
    <scope>IDENTIFICATION</scope>
</reference>
<dbReference type="AlphaFoldDB" id="A0A0N4VCE7"/>
<dbReference type="PANTHER" id="PTHR24247">
    <property type="entry name" value="5-HYDROXYTRYPTAMINE RECEPTOR"/>
    <property type="match status" value="1"/>
</dbReference>
<evidence type="ECO:0000313" key="12">
    <source>
        <dbReference type="Proteomes" id="UP000274131"/>
    </source>
</evidence>
<dbReference type="GO" id="GO:0030594">
    <property type="term" value="F:neurotransmitter receptor activity"/>
    <property type="evidence" value="ECO:0007669"/>
    <property type="project" value="TreeGrafter"/>
</dbReference>
<dbReference type="OrthoDB" id="5797539at2759"/>
<keyword evidence="4 9" id="KW-1133">Transmembrane helix</keyword>
<dbReference type="WBParaSite" id="EVEC_0000824001-mRNA-1">
    <property type="protein sequence ID" value="EVEC_0000824001-mRNA-1"/>
    <property type="gene ID" value="EVEC_0000824001"/>
</dbReference>
<dbReference type="GO" id="GO:0004993">
    <property type="term" value="F:G protein-coupled serotonin receptor activity"/>
    <property type="evidence" value="ECO:0007669"/>
    <property type="project" value="TreeGrafter"/>
</dbReference>
<dbReference type="GO" id="GO:0005886">
    <property type="term" value="C:plasma membrane"/>
    <property type="evidence" value="ECO:0007669"/>
    <property type="project" value="UniProtKB-SubCell"/>
</dbReference>
<dbReference type="PANTHER" id="PTHR24247:SF262">
    <property type="entry name" value="G_PROTEIN_RECEP_F1_2 DOMAIN-CONTAINING PROTEIN"/>
    <property type="match status" value="1"/>
</dbReference>
<feature type="transmembrane region" description="Helical" evidence="9">
    <location>
        <begin position="120"/>
        <end position="141"/>
    </location>
</feature>
<dbReference type="InterPro" id="IPR017452">
    <property type="entry name" value="GPCR_Rhodpsn_7TM"/>
</dbReference>
<keyword evidence="12" id="KW-1185">Reference proteome</keyword>
<organism evidence="13">
    <name type="scientific">Enterobius vermicularis</name>
    <name type="common">Human pinworm</name>
    <dbReference type="NCBI Taxonomy" id="51028"/>
    <lineage>
        <taxon>Eukaryota</taxon>
        <taxon>Metazoa</taxon>
        <taxon>Ecdysozoa</taxon>
        <taxon>Nematoda</taxon>
        <taxon>Chromadorea</taxon>
        <taxon>Rhabditida</taxon>
        <taxon>Spirurina</taxon>
        <taxon>Oxyuridomorpha</taxon>
        <taxon>Oxyuroidea</taxon>
        <taxon>Oxyuridae</taxon>
        <taxon>Enterobius</taxon>
    </lineage>
</organism>
<dbReference type="PROSITE" id="PS50262">
    <property type="entry name" value="G_PROTEIN_RECEP_F1_2"/>
    <property type="match status" value="1"/>
</dbReference>
<dbReference type="Pfam" id="PF00001">
    <property type="entry name" value="7tm_1"/>
    <property type="match status" value="1"/>
</dbReference>
<evidence type="ECO:0000256" key="6">
    <source>
        <dbReference type="ARBA" id="ARBA00023136"/>
    </source>
</evidence>
<keyword evidence="8" id="KW-0807">Transducer</keyword>
<name>A0A0N4VCE7_ENTVE</name>
<evidence type="ECO:0000313" key="13">
    <source>
        <dbReference type="WBParaSite" id="EVEC_0000824001-mRNA-1"/>
    </source>
</evidence>
<dbReference type="SUPFAM" id="SSF81321">
    <property type="entry name" value="Family A G protein-coupled receptor-like"/>
    <property type="match status" value="1"/>
</dbReference>
<keyword evidence="3 9" id="KW-0812">Transmembrane</keyword>
<keyword evidence="5" id="KW-0297">G-protein coupled receptor</keyword>
<dbReference type="GO" id="GO:0045202">
    <property type="term" value="C:synapse"/>
    <property type="evidence" value="ECO:0007669"/>
    <property type="project" value="GOC"/>
</dbReference>
<dbReference type="STRING" id="51028.A0A0N4VCE7"/>
<dbReference type="Proteomes" id="UP000274131">
    <property type="component" value="Unassembled WGS sequence"/>
</dbReference>
<proteinExistence type="predicted"/>
<dbReference type="GO" id="GO:0007187">
    <property type="term" value="P:G protein-coupled receptor signaling pathway, coupled to cyclic nucleotide second messenger"/>
    <property type="evidence" value="ECO:0007669"/>
    <property type="project" value="TreeGrafter"/>
</dbReference>
<evidence type="ECO:0000256" key="1">
    <source>
        <dbReference type="ARBA" id="ARBA00004651"/>
    </source>
</evidence>
<sequence length="143" mass="16721">MPIMSVYYFVQSLREFFGPFWLCHLWQIADIAVSTISLYSICAIALDRFWNLEKPLRVFKRSRRIAQRLIIAIWIIPLIIWTGVYYFFNLETYAVETANSRPTRVTGRCYTKWSHNYVPILIAGPVVYVPVIILVGFPCICCC</sequence>
<evidence type="ECO:0000256" key="4">
    <source>
        <dbReference type="ARBA" id="ARBA00022989"/>
    </source>
</evidence>
<keyword evidence="7" id="KW-0675">Receptor</keyword>
<evidence type="ECO:0000256" key="9">
    <source>
        <dbReference type="SAM" id="Phobius"/>
    </source>
</evidence>
<evidence type="ECO:0000256" key="8">
    <source>
        <dbReference type="ARBA" id="ARBA00023224"/>
    </source>
</evidence>
<dbReference type="InterPro" id="IPR000276">
    <property type="entry name" value="GPCR_Rhodpsn"/>
</dbReference>
<evidence type="ECO:0000313" key="11">
    <source>
        <dbReference type="EMBL" id="VDD92973.1"/>
    </source>
</evidence>
<dbReference type="PROSITE" id="PS00237">
    <property type="entry name" value="G_PROTEIN_RECEP_F1_1"/>
    <property type="match status" value="1"/>
</dbReference>
<dbReference type="GO" id="GO:0030425">
    <property type="term" value="C:dendrite"/>
    <property type="evidence" value="ECO:0007669"/>
    <property type="project" value="TreeGrafter"/>
</dbReference>
<feature type="transmembrane region" description="Helical" evidence="9">
    <location>
        <begin position="66"/>
        <end position="88"/>
    </location>
</feature>
<evidence type="ECO:0000259" key="10">
    <source>
        <dbReference type="PROSITE" id="PS50262"/>
    </source>
</evidence>